<protein>
    <recommendedName>
        <fullName evidence="1">SERTA domain-containing protein</fullName>
    </recommendedName>
</protein>
<evidence type="ECO:0000313" key="3">
    <source>
        <dbReference type="Proteomes" id="UP000694395"/>
    </source>
</evidence>
<name>A0A8L0DN87_ONCMY</name>
<dbReference type="GO" id="GO:0005634">
    <property type="term" value="C:nucleus"/>
    <property type="evidence" value="ECO:0007669"/>
    <property type="project" value="TreeGrafter"/>
</dbReference>
<evidence type="ECO:0000259" key="1">
    <source>
        <dbReference type="Pfam" id="PF06031"/>
    </source>
</evidence>
<dbReference type="Pfam" id="PF06031">
    <property type="entry name" value="SERTA"/>
    <property type="match status" value="1"/>
</dbReference>
<dbReference type="Ensembl" id="ENSOMYT00000137447.1">
    <property type="protein sequence ID" value="ENSOMYP00000127360.1"/>
    <property type="gene ID" value="ENSOMYG00000051000.1"/>
</dbReference>
<dbReference type="InterPro" id="IPR052262">
    <property type="entry name" value="E2F-SERTA_domain_protein"/>
</dbReference>
<feature type="domain" description="SERTA" evidence="1">
    <location>
        <begin position="85"/>
        <end position="114"/>
    </location>
</feature>
<reference evidence="2" key="1">
    <citation type="submission" date="2020-07" db="EMBL/GenBank/DDBJ databases">
        <title>A long reads based de novo assembly of the rainbow trout Arlee double haploid line genome.</title>
        <authorList>
            <person name="Gao G."/>
            <person name="Palti Y."/>
        </authorList>
    </citation>
    <scope>NUCLEOTIDE SEQUENCE [LARGE SCALE GENOMIC DNA]</scope>
</reference>
<sequence>MCPCSPTPLQAKQTRLSAVRGIAITKRDTAFERNICTISCLPHISIRCSENSTVSMLGRGVYLPEKAEVKAQGGSSYLPHLQQLVLSLCLDKLQRSRTGAELSQHRSVLQVNTLSLDLSGVLKETHWVSPRPRRPTLCCLHLPYRTAPLGTPEHKALGYLTDLALDDIFEGIDTSMYDSDIPSALTGYPSWVCGVSSWGDKGLKRCLTDLNDLDHIMEILVNS</sequence>
<dbReference type="InterPro" id="IPR009263">
    <property type="entry name" value="SERTA_dom"/>
</dbReference>
<proteinExistence type="predicted"/>
<reference evidence="2" key="2">
    <citation type="submission" date="2025-08" db="UniProtKB">
        <authorList>
            <consortium name="Ensembl"/>
        </authorList>
    </citation>
    <scope>IDENTIFICATION</scope>
</reference>
<evidence type="ECO:0000313" key="2">
    <source>
        <dbReference type="Ensembl" id="ENSOMYP00000127360.1"/>
    </source>
</evidence>
<keyword evidence="3" id="KW-1185">Reference proteome</keyword>
<accession>A0A8L0DN87</accession>
<reference evidence="2" key="3">
    <citation type="submission" date="2025-09" db="UniProtKB">
        <authorList>
            <consortium name="Ensembl"/>
        </authorList>
    </citation>
    <scope>IDENTIFICATION</scope>
</reference>
<dbReference type="PANTHER" id="PTHR16277:SF16">
    <property type="entry name" value="SERTA DOMAIN-CONTAINING PROTEIN"/>
    <property type="match status" value="1"/>
</dbReference>
<dbReference type="AlphaFoldDB" id="A0A8L0DN87"/>
<dbReference type="Proteomes" id="UP000694395">
    <property type="component" value="Chromosome 25"/>
</dbReference>
<organism evidence="2 3">
    <name type="scientific">Oncorhynchus mykiss</name>
    <name type="common">Rainbow trout</name>
    <name type="synonym">Salmo gairdneri</name>
    <dbReference type="NCBI Taxonomy" id="8022"/>
    <lineage>
        <taxon>Eukaryota</taxon>
        <taxon>Metazoa</taxon>
        <taxon>Chordata</taxon>
        <taxon>Craniata</taxon>
        <taxon>Vertebrata</taxon>
        <taxon>Euteleostomi</taxon>
        <taxon>Actinopterygii</taxon>
        <taxon>Neopterygii</taxon>
        <taxon>Teleostei</taxon>
        <taxon>Protacanthopterygii</taxon>
        <taxon>Salmoniformes</taxon>
        <taxon>Salmonidae</taxon>
        <taxon>Salmoninae</taxon>
        <taxon>Oncorhynchus</taxon>
    </lineage>
</organism>
<dbReference type="PANTHER" id="PTHR16277">
    <property type="entry name" value="CELL DIVISION CYCLE ASSOCIATED PROTEIN 4/SERTA DOMAIN-CONTAINING PROTEIN 2"/>
    <property type="match status" value="1"/>
</dbReference>
<dbReference type="GeneTree" id="ENSGT00940000180336"/>